<feature type="transmembrane region" description="Helical" evidence="6">
    <location>
        <begin position="84"/>
        <end position="102"/>
    </location>
</feature>
<name>A0ABQ5NQA7_9BACI</name>
<proteinExistence type="inferred from homology"/>
<comment type="caution">
    <text evidence="9">The sequence shown here is derived from an EMBL/GenBank/DDBJ whole genome shotgun (WGS) entry which is preliminary data.</text>
</comment>
<dbReference type="HAMAP" id="MF_01515">
    <property type="entry name" value="UPF0316"/>
    <property type="match status" value="1"/>
</dbReference>
<evidence type="ECO:0000256" key="4">
    <source>
        <dbReference type="ARBA" id="ARBA00022989"/>
    </source>
</evidence>
<evidence type="ECO:0000256" key="1">
    <source>
        <dbReference type="ARBA" id="ARBA00004651"/>
    </source>
</evidence>
<evidence type="ECO:0000256" key="2">
    <source>
        <dbReference type="ARBA" id="ARBA00022475"/>
    </source>
</evidence>
<evidence type="ECO:0000256" key="6">
    <source>
        <dbReference type="HAMAP-Rule" id="MF_01515"/>
    </source>
</evidence>
<evidence type="ECO:0000256" key="3">
    <source>
        <dbReference type="ARBA" id="ARBA00022692"/>
    </source>
</evidence>
<dbReference type="NCBIfam" id="NF003194">
    <property type="entry name" value="PRK04164.1-5"/>
    <property type="match status" value="1"/>
</dbReference>
<keyword evidence="2 6" id="KW-1003">Cell membrane</keyword>
<dbReference type="PANTHER" id="PTHR40060">
    <property type="entry name" value="UPF0316 PROTEIN YEBE"/>
    <property type="match status" value="1"/>
</dbReference>
<sequence>MIDILYVPPYNSRKFPYGKYTRKVLSMYNIILIILLQLIYVPFLTLRTIFLVKNVTLLAAIFGMVEMLIYVFGLSLVFSGDQSILAMIVYAVGFGLGIFVGAKIERKLAIGYVYTTINTQQKNEELVSFLRSEGFAVTIYVGEGRDSNRYKYEILTKRNREAELFKIVEQFEPNAFIISYEPKSFKGGFLLDRMKLK</sequence>
<evidence type="ECO:0000256" key="5">
    <source>
        <dbReference type="ARBA" id="ARBA00023136"/>
    </source>
</evidence>
<organism evidence="9 10">
    <name type="scientific">Lysinibacillus piscis</name>
    <dbReference type="NCBI Taxonomy" id="2518931"/>
    <lineage>
        <taxon>Bacteria</taxon>
        <taxon>Bacillati</taxon>
        <taxon>Bacillota</taxon>
        <taxon>Bacilli</taxon>
        <taxon>Bacillales</taxon>
        <taxon>Bacillaceae</taxon>
        <taxon>Lysinibacillus</taxon>
    </lineage>
</organism>
<keyword evidence="3 6" id="KW-0812">Transmembrane</keyword>
<dbReference type="InterPro" id="IPR019264">
    <property type="entry name" value="DUF2179"/>
</dbReference>
<comment type="similarity">
    <text evidence="6">Belongs to the UPF0316 family.</text>
</comment>
<feature type="transmembrane region" description="Helical" evidence="6">
    <location>
        <begin position="55"/>
        <end position="78"/>
    </location>
</feature>
<evidence type="ECO:0000259" key="8">
    <source>
        <dbReference type="Pfam" id="PF18955"/>
    </source>
</evidence>
<dbReference type="InterPro" id="IPR044035">
    <property type="entry name" value="DUF5698"/>
</dbReference>
<keyword evidence="4 6" id="KW-1133">Transmembrane helix</keyword>
<dbReference type="Pfam" id="PF18955">
    <property type="entry name" value="DUF5698"/>
    <property type="match status" value="1"/>
</dbReference>
<feature type="transmembrane region" description="Helical" evidence="6">
    <location>
        <begin position="25"/>
        <end position="43"/>
    </location>
</feature>
<reference evidence="9" key="1">
    <citation type="submission" date="2022-08" db="EMBL/GenBank/DDBJ databases">
        <title>Draft genome sequence of Lysinibacillus sp. strain KH24.</title>
        <authorList>
            <person name="Kanbe H."/>
            <person name="Itoh H."/>
        </authorList>
    </citation>
    <scope>NUCLEOTIDE SEQUENCE</scope>
    <source>
        <strain evidence="9">KH24</strain>
    </source>
</reference>
<feature type="domain" description="DUF5698" evidence="8">
    <location>
        <begin position="45"/>
        <end position="101"/>
    </location>
</feature>
<feature type="domain" description="DUF2179" evidence="7">
    <location>
        <begin position="136"/>
        <end position="187"/>
    </location>
</feature>
<dbReference type="Proteomes" id="UP001065593">
    <property type="component" value="Unassembled WGS sequence"/>
</dbReference>
<dbReference type="PANTHER" id="PTHR40060:SF1">
    <property type="entry name" value="UPF0316 PROTEIN YEBE"/>
    <property type="match status" value="1"/>
</dbReference>
<keyword evidence="5 6" id="KW-0472">Membrane</keyword>
<gene>
    <name evidence="9" type="ORF">LYSBPC_36620</name>
</gene>
<protein>
    <recommendedName>
        <fullName evidence="6">UPF0316 protein LYSBPC_36620</fullName>
    </recommendedName>
</protein>
<dbReference type="Pfam" id="PF10035">
    <property type="entry name" value="DUF2179"/>
    <property type="match status" value="1"/>
</dbReference>
<comment type="subcellular location">
    <subcellularLocation>
        <location evidence="1 6">Cell membrane</location>
        <topology evidence="1 6">Multi-pass membrane protein</topology>
    </subcellularLocation>
</comment>
<evidence type="ECO:0000313" key="10">
    <source>
        <dbReference type="Proteomes" id="UP001065593"/>
    </source>
</evidence>
<dbReference type="InterPro" id="IPR022930">
    <property type="entry name" value="UPF0316"/>
</dbReference>
<evidence type="ECO:0000259" key="7">
    <source>
        <dbReference type="Pfam" id="PF10035"/>
    </source>
</evidence>
<dbReference type="CDD" id="cd16381">
    <property type="entry name" value="YitT_C_like_1"/>
    <property type="match status" value="1"/>
</dbReference>
<dbReference type="EMBL" id="BRZA01000012">
    <property type="protein sequence ID" value="GLC90535.1"/>
    <property type="molecule type" value="Genomic_DNA"/>
</dbReference>
<keyword evidence="10" id="KW-1185">Reference proteome</keyword>
<evidence type="ECO:0000313" key="9">
    <source>
        <dbReference type="EMBL" id="GLC90535.1"/>
    </source>
</evidence>
<accession>A0ABQ5NQA7</accession>